<dbReference type="Gene3D" id="3.40.50.300">
    <property type="entry name" value="P-loop containing nucleotide triphosphate hydrolases"/>
    <property type="match status" value="1"/>
</dbReference>
<evidence type="ECO:0000313" key="5">
    <source>
        <dbReference type="EMBL" id="VFK45385.1"/>
    </source>
</evidence>
<accession>A0A451BML1</accession>
<dbReference type="Gene3D" id="3.30.310.200">
    <property type="match status" value="1"/>
</dbReference>
<dbReference type="SUPFAM" id="SSF52540">
    <property type="entry name" value="P-loop containing nucleoside triphosphate hydrolases"/>
    <property type="match status" value="1"/>
</dbReference>
<dbReference type="EMBL" id="CAADFR010000050">
    <property type="protein sequence ID" value="VFK39956.1"/>
    <property type="molecule type" value="Genomic_DNA"/>
</dbReference>
<feature type="domain" description="Roc" evidence="3">
    <location>
        <begin position="305"/>
        <end position="478"/>
    </location>
</feature>
<reference evidence="6" key="1">
    <citation type="submission" date="2019-02" db="EMBL/GenBank/DDBJ databases">
        <authorList>
            <person name="Gruber-Vodicka R. H."/>
            <person name="Seah K. B. B."/>
        </authorList>
    </citation>
    <scope>NUCLEOTIDE SEQUENCE</scope>
    <source>
        <strain evidence="6">BECK_S127</strain>
        <strain evidence="5">BECK_S1320</strain>
        <strain evidence="4">BECK_S1321</strain>
    </source>
</reference>
<protein>
    <submittedName>
        <fullName evidence="6">GTPase SAR1 family protein</fullName>
    </submittedName>
</protein>
<evidence type="ECO:0000259" key="3">
    <source>
        <dbReference type="PROSITE" id="PS51424"/>
    </source>
</evidence>
<dbReference type="InterPro" id="IPR036388">
    <property type="entry name" value="WH-like_DNA-bd_sf"/>
</dbReference>
<dbReference type="EMBL" id="CAADHB010000053">
    <property type="protein sequence ID" value="VFK79539.1"/>
    <property type="molecule type" value="Genomic_DNA"/>
</dbReference>
<sequence>MAVETWNEADKVSGVANQAWCTAYEASSVTNEASNTTFEARDTTFETPITIREAWNMRKKTSGGPIKINKFHDGVWTCLVEIGNPRLSAAFALRVALAALPMLAQGKADRAEQGEFLWYWPEEDREKHLLAVCRALQVGWSWATDLAMTSDADAAFDANTTTKASADAAFVADTDTTTTFAARAAAFAADATSAANAAAAAARADNDLMDWIRRELARLSRTSNARAYLADGAAFPLLSLQGAFLSRLRGLPTFDYWADWFQDRYDGKPMDLEILKKSISLPEEIAAQGPRAINRYLADLAVGGKEEKIRRVRAIFIGNGEAGKTSLIAALNGRAVAPDSEKMTRGIEISQWPVPGTDLTAHFWDFGGQVIAHATHQFFLRARCVYVLVLNARSADSNPNQQAGYWLEFVRAFGNDAPVLLVGNKCDLTPVSVDLNRLQESYPNIRGFHGVSSTEYAGEFSHQFAIFRDAFVAELTRAGEDARLYFSRNEFAFIEALRRESGRNAFLEKATFDRRCREHGIDEGEKRQDFLTLLDQLGEVIHFPALYRAGFRDIRAGQAWQHGVCLASRRWQGTGALIRADYQSRVLALAITGPHAAQYFSVLYDSILEILDRMPKLKVTKRLHLIEAARIGGGREYPGEEATEDFDTLLTLKAEGQGALVCKFGKYDLEIVAARAGRNDAGGGRAAGNGAGGG</sequence>
<dbReference type="PRINTS" id="PR00449">
    <property type="entry name" value="RASTRNSFRMNG"/>
</dbReference>
<evidence type="ECO:0000256" key="1">
    <source>
        <dbReference type="ARBA" id="ARBA00022737"/>
    </source>
</evidence>
<dbReference type="EMBL" id="CAADFU010000052">
    <property type="protein sequence ID" value="VFK45385.1"/>
    <property type="molecule type" value="Genomic_DNA"/>
</dbReference>
<evidence type="ECO:0000313" key="6">
    <source>
        <dbReference type="EMBL" id="VFK79539.1"/>
    </source>
</evidence>
<dbReference type="InterPro" id="IPR020859">
    <property type="entry name" value="ROC"/>
</dbReference>
<dbReference type="PROSITE" id="PS51424">
    <property type="entry name" value="ROC"/>
    <property type="match status" value="1"/>
</dbReference>
<keyword evidence="1" id="KW-0677">Repeat</keyword>
<dbReference type="Pfam" id="PF08477">
    <property type="entry name" value="Roc"/>
    <property type="match status" value="1"/>
</dbReference>
<dbReference type="AlphaFoldDB" id="A0A451BML1"/>
<dbReference type="GO" id="GO:0000166">
    <property type="term" value="F:nucleotide binding"/>
    <property type="evidence" value="ECO:0007669"/>
    <property type="project" value="UniProtKB-KW"/>
</dbReference>
<dbReference type="InterPro" id="IPR027417">
    <property type="entry name" value="P-loop_NTPase"/>
</dbReference>
<keyword evidence="2" id="KW-0547">Nucleotide-binding</keyword>
<organism evidence="6">
    <name type="scientific">Candidatus Kentrum sp. SD</name>
    <dbReference type="NCBI Taxonomy" id="2126332"/>
    <lineage>
        <taxon>Bacteria</taxon>
        <taxon>Pseudomonadati</taxon>
        <taxon>Pseudomonadota</taxon>
        <taxon>Gammaproteobacteria</taxon>
        <taxon>Candidatus Kentrum</taxon>
    </lineage>
</organism>
<gene>
    <name evidence="6" type="ORF">BECKSD772D_GA0070982_105319</name>
    <name evidence="5" type="ORF">BECKSD772E_GA0070983_105217</name>
    <name evidence="4" type="ORF">BECKSD772F_GA0070984_105018</name>
</gene>
<dbReference type="Gene3D" id="1.10.10.10">
    <property type="entry name" value="Winged helix-like DNA-binding domain superfamily/Winged helix DNA-binding domain"/>
    <property type="match status" value="1"/>
</dbReference>
<proteinExistence type="predicted"/>
<evidence type="ECO:0000313" key="4">
    <source>
        <dbReference type="EMBL" id="VFK39956.1"/>
    </source>
</evidence>
<evidence type="ECO:0000256" key="2">
    <source>
        <dbReference type="ARBA" id="ARBA00022741"/>
    </source>
</evidence>
<name>A0A451BML1_9GAMM</name>